<reference evidence="3" key="1">
    <citation type="submission" date="2022-09" db="EMBL/GenBank/DDBJ databases">
        <title>Fusarium specimens isolated from Avocado Roots.</title>
        <authorList>
            <person name="Stajich J."/>
            <person name="Roper C."/>
            <person name="Heimlech-Rivalta G."/>
        </authorList>
    </citation>
    <scope>NUCLEOTIDE SEQUENCE</scope>
    <source>
        <strain evidence="3">CF00136</strain>
    </source>
</reference>
<feature type="compositionally biased region" description="Polar residues" evidence="1">
    <location>
        <begin position="100"/>
        <end position="115"/>
    </location>
</feature>
<evidence type="ECO:0000313" key="4">
    <source>
        <dbReference type="Proteomes" id="UP001152049"/>
    </source>
</evidence>
<dbReference type="InterPro" id="IPR040009">
    <property type="entry name" value="Mtf2/C5D6.12-like"/>
</dbReference>
<sequence>MSRNLLPFLYQTRTLQFVCRRPATFLFAQKAGVATSHRRPKRIDNSIPFEWDDEEQSNTHEDPSEQQGTLTPSETEIFKSIFDDISQGRLPKSKKPPQQFAETSPESTQDGPENQRIGNTLVEQARGAQFGDEFLKRYPASLRRAAENALGKFELAPARPRLREMTELDEAEAKQMREWAHYEKIREEEKGRVEKLMEACKTDLELWKVMEKEVFSLPEKLGIIEEVKTTKKGRKAKKRVPELSSEVKKPKAREEEKRIMDVHGPLYSHYLSTGLKLLDTAFPKPSLLAFNILPRIKELGLSSFVLGASTPLFLILADIHWKRYGDATSAFDVLDEMNKVGLFPTDHLEDLERLVEEIASHLHSCSWGAQGPFVMAMMEAPPYDASLTGRLERMQGRIAKTNFYNMKDEHFRNERKERLGDED</sequence>
<dbReference type="GO" id="GO:0005739">
    <property type="term" value="C:mitochondrion"/>
    <property type="evidence" value="ECO:0007669"/>
    <property type="project" value="InterPro"/>
</dbReference>
<keyword evidence="4" id="KW-1185">Reference proteome</keyword>
<dbReference type="PANTHER" id="PTHR39468">
    <property type="entry name" value="CHROMOSOME 7, WHOLE GENOME SHOTGUN SEQUENCE"/>
    <property type="match status" value="1"/>
</dbReference>
<dbReference type="PANTHER" id="PTHR39468:SF1">
    <property type="entry name" value="MTF2-LIKE C-TERMINAL DOMAIN-CONTAINING PROTEIN"/>
    <property type="match status" value="1"/>
</dbReference>
<proteinExistence type="predicted"/>
<evidence type="ECO:0000256" key="1">
    <source>
        <dbReference type="SAM" id="MobiDB-lite"/>
    </source>
</evidence>
<accession>A0A9W8RNS4</accession>
<dbReference type="Pfam" id="PF19189">
    <property type="entry name" value="Mtf2"/>
    <property type="match status" value="1"/>
</dbReference>
<dbReference type="Proteomes" id="UP001152049">
    <property type="component" value="Unassembled WGS sequence"/>
</dbReference>
<feature type="compositionally biased region" description="Basic and acidic residues" evidence="1">
    <location>
        <begin position="239"/>
        <end position="255"/>
    </location>
</feature>
<organism evidence="3 4">
    <name type="scientific">Fusarium torreyae</name>
    <dbReference type="NCBI Taxonomy" id="1237075"/>
    <lineage>
        <taxon>Eukaryota</taxon>
        <taxon>Fungi</taxon>
        <taxon>Dikarya</taxon>
        <taxon>Ascomycota</taxon>
        <taxon>Pezizomycotina</taxon>
        <taxon>Sordariomycetes</taxon>
        <taxon>Hypocreomycetidae</taxon>
        <taxon>Hypocreales</taxon>
        <taxon>Nectriaceae</taxon>
        <taxon>Fusarium</taxon>
    </lineage>
</organism>
<comment type="caution">
    <text evidence="3">The sequence shown here is derived from an EMBL/GenBank/DDBJ whole genome shotgun (WGS) entry which is preliminary data.</text>
</comment>
<feature type="region of interest" description="Disordered" evidence="1">
    <location>
        <begin position="47"/>
        <end position="71"/>
    </location>
</feature>
<feature type="domain" description="Mtf2-like C-terminal" evidence="2">
    <location>
        <begin position="185"/>
        <end position="345"/>
    </location>
</feature>
<feature type="region of interest" description="Disordered" evidence="1">
    <location>
        <begin position="235"/>
        <end position="255"/>
    </location>
</feature>
<evidence type="ECO:0000313" key="3">
    <source>
        <dbReference type="EMBL" id="KAJ4246248.1"/>
    </source>
</evidence>
<evidence type="ECO:0000259" key="2">
    <source>
        <dbReference type="Pfam" id="PF19189"/>
    </source>
</evidence>
<gene>
    <name evidence="3" type="ORF">NW762_013596</name>
</gene>
<dbReference type="OrthoDB" id="2444174at2759"/>
<dbReference type="AlphaFoldDB" id="A0A9W8RNS4"/>
<feature type="region of interest" description="Disordered" evidence="1">
    <location>
        <begin position="86"/>
        <end position="115"/>
    </location>
</feature>
<dbReference type="InterPro" id="IPR043837">
    <property type="entry name" value="Mtf2-like_C"/>
</dbReference>
<protein>
    <recommendedName>
        <fullName evidence="2">Mtf2-like C-terminal domain-containing protein</fullName>
    </recommendedName>
</protein>
<name>A0A9W8RNS4_9HYPO</name>
<dbReference type="EMBL" id="JAOQAZ010000043">
    <property type="protein sequence ID" value="KAJ4246248.1"/>
    <property type="molecule type" value="Genomic_DNA"/>
</dbReference>